<feature type="transmembrane region" description="Helical" evidence="11">
    <location>
        <begin position="486"/>
        <end position="503"/>
    </location>
</feature>
<evidence type="ECO:0000256" key="6">
    <source>
        <dbReference type="ARBA" id="ARBA00022781"/>
    </source>
</evidence>
<evidence type="ECO:0000256" key="2">
    <source>
        <dbReference type="ARBA" id="ARBA00006513"/>
    </source>
</evidence>
<dbReference type="EMBL" id="OD566814">
    <property type="protein sequence ID" value="CAD7444717.1"/>
    <property type="molecule type" value="Genomic_DNA"/>
</dbReference>
<feature type="transmembrane region" description="Helical" evidence="11">
    <location>
        <begin position="163"/>
        <end position="182"/>
    </location>
</feature>
<keyword evidence="7 11" id="KW-1133">Transmembrane helix</keyword>
<feature type="transmembrane region" description="Helical" evidence="11">
    <location>
        <begin position="369"/>
        <end position="395"/>
    </location>
</feature>
<evidence type="ECO:0000256" key="3">
    <source>
        <dbReference type="ARBA" id="ARBA00022448"/>
    </source>
</evidence>
<gene>
    <name evidence="12" type="ORF">TBIB3V08_LOCUS7083</name>
</gene>
<evidence type="ECO:0000256" key="1">
    <source>
        <dbReference type="ARBA" id="ARBA00004651"/>
    </source>
</evidence>
<dbReference type="PANTHER" id="PTHR21522">
    <property type="entry name" value="PROTON CHANNEL OTOP"/>
    <property type="match status" value="1"/>
</dbReference>
<feature type="transmembrane region" description="Helical" evidence="11">
    <location>
        <begin position="32"/>
        <end position="57"/>
    </location>
</feature>
<name>A0A7R9F0Z8_9NEOP</name>
<feature type="transmembrane region" description="Helical" evidence="11">
    <location>
        <begin position="416"/>
        <end position="439"/>
    </location>
</feature>
<evidence type="ECO:0000256" key="11">
    <source>
        <dbReference type="SAM" id="Phobius"/>
    </source>
</evidence>
<keyword evidence="9 11" id="KW-0472">Membrane</keyword>
<keyword evidence="4" id="KW-1003">Cell membrane</keyword>
<dbReference type="GO" id="GO:0015252">
    <property type="term" value="F:proton channel activity"/>
    <property type="evidence" value="ECO:0007669"/>
    <property type="project" value="InterPro"/>
</dbReference>
<dbReference type="InterPro" id="IPR004878">
    <property type="entry name" value="Otopetrin"/>
</dbReference>
<sequence>MIYQKSHGRSQSLPFIQKPPVFDKRKQNETKFLSLHALSVILSALYGKLLIVLGLAFPLAQIMSAKVPPSFYESCQLSVSTKEAMGLLYKGFYLYLYFVSMLFLLCMYGLVLKQKAVESVLLGTNKSHNRQAETDGDTDAMLEAGIKPKTPTVTAKRSRYGSFYLRMGAVAFGIGSMIYSGLEFGQYFELEKNTNCHDVLLAVTPATRMAFVIVQMQFIFLSNKQLSVRKFKVVTRFGLIHMMATNLCVWLNVLVQETKHEIFNFYTTGSKLSEAIRADSFSCRRTNIMGSLVQNASPFLFPCTIEYSLICAVILYAMWKDLSSRMRPSQQFSVDCASAHKGLFAGILVLVLTIISLIMFFVLVKEPDYGALAVLEVDIVELTLYLLTTLAVCACAYRIKELKYDTNRRFELDNTLLVMAQTGLYVYSLFSIIAGYFSTSEGRPGIMLASLASFIQTTLQTMFILDAWWRRCTTAGQMRRRPGRQLVTFLLVTNMALWVVNRLENARAEFHPRELQFYGVWAWTIITHISMPLAIFYRFHSTVCLCEIWKSTYKMKLIPPSC</sequence>
<keyword evidence="5 11" id="KW-0812">Transmembrane</keyword>
<feature type="transmembrane region" description="Helical" evidence="11">
    <location>
        <begin position="299"/>
        <end position="319"/>
    </location>
</feature>
<feature type="transmembrane region" description="Helical" evidence="11">
    <location>
        <begin position="515"/>
        <end position="537"/>
    </location>
</feature>
<feature type="transmembrane region" description="Helical" evidence="11">
    <location>
        <begin position="445"/>
        <end position="465"/>
    </location>
</feature>
<proteinExistence type="inferred from homology"/>
<comment type="subcellular location">
    <subcellularLocation>
        <location evidence="1">Cell membrane</location>
        <topology evidence="1">Multi-pass membrane protein</topology>
    </subcellularLocation>
</comment>
<keyword evidence="8" id="KW-0406">Ion transport</keyword>
<keyword evidence="6" id="KW-0375">Hydrogen ion transport</keyword>
<evidence type="ECO:0000256" key="4">
    <source>
        <dbReference type="ARBA" id="ARBA00022475"/>
    </source>
</evidence>
<accession>A0A7R9F0Z8</accession>
<organism evidence="12">
    <name type="scientific">Timema bartmani</name>
    <dbReference type="NCBI Taxonomy" id="61472"/>
    <lineage>
        <taxon>Eukaryota</taxon>
        <taxon>Metazoa</taxon>
        <taxon>Ecdysozoa</taxon>
        <taxon>Arthropoda</taxon>
        <taxon>Hexapoda</taxon>
        <taxon>Insecta</taxon>
        <taxon>Pterygota</taxon>
        <taxon>Neoptera</taxon>
        <taxon>Polyneoptera</taxon>
        <taxon>Phasmatodea</taxon>
        <taxon>Timematodea</taxon>
        <taxon>Timematoidea</taxon>
        <taxon>Timematidae</taxon>
        <taxon>Timema</taxon>
    </lineage>
</organism>
<keyword evidence="3" id="KW-0813">Transport</keyword>
<evidence type="ECO:0008006" key="13">
    <source>
        <dbReference type="Google" id="ProtNLM"/>
    </source>
</evidence>
<dbReference type="AlphaFoldDB" id="A0A7R9F0Z8"/>
<evidence type="ECO:0000256" key="8">
    <source>
        <dbReference type="ARBA" id="ARBA00023065"/>
    </source>
</evidence>
<feature type="transmembrane region" description="Helical" evidence="11">
    <location>
        <begin position="233"/>
        <end position="255"/>
    </location>
</feature>
<evidence type="ECO:0000313" key="12">
    <source>
        <dbReference type="EMBL" id="CAD7444717.1"/>
    </source>
</evidence>
<feature type="transmembrane region" description="Helical" evidence="11">
    <location>
        <begin position="340"/>
        <end position="363"/>
    </location>
</feature>
<dbReference type="PANTHER" id="PTHR21522:SF30">
    <property type="entry name" value="GH01206P"/>
    <property type="match status" value="1"/>
</dbReference>
<reference evidence="12" key="1">
    <citation type="submission" date="2020-11" db="EMBL/GenBank/DDBJ databases">
        <authorList>
            <person name="Tran Van P."/>
        </authorList>
    </citation>
    <scope>NUCLEOTIDE SEQUENCE</scope>
</reference>
<comment type="similarity">
    <text evidence="2">Belongs to the otopetrin family.</text>
</comment>
<keyword evidence="10" id="KW-0407">Ion channel</keyword>
<protein>
    <recommendedName>
        <fullName evidence="13">Otopetrin</fullName>
    </recommendedName>
</protein>
<dbReference type="GO" id="GO:0005886">
    <property type="term" value="C:plasma membrane"/>
    <property type="evidence" value="ECO:0007669"/>
    <property type="project" value="UniProtKB-SubCell"/>
</dbReference>
<feature type="transmembrane region" description="Helical" evidence="11">
    <location>
        <begin position="92"/>
        <end position="112"/>
    </location>
</feature>
<evidence type="ECO:0000256" key="9">
    <source>
        <dbReference type="ARBA" id="ARBA00023136"/>
    </source>
</evidence>
<evidence type="ECO:0000256" key="5">
    <source>
        <dbReference type="ARBA" id="ARBA00022692"/>
    </source>
</evidence>
<dbReference type="Pfam" id="PF03189">
    <property type="entry name" value="Otopetrin"/>
    <property type="match status" value="2"/>
</dbReference>
<evidence type="ECO:0000256" key="10">
    <source>
        <dbReference type="ARBA" id="ARBA00023303"/>
    </source>
</evidence>
<feature type="transmembrane region" description="Helical" evidence="11">
    <location>
        <begin position="202"/>
        <end position="221"/>
    </location>
</feature>
<evidence type="ECO:0000256" key="7">
    <source>
        <dbReference type="ARBA" id="ARBA00022989"/>
    </source>
</evidence>